<dbReference type="Proteomes" id="UP000626092">
    <property type="component" value="Unassembled WGS sequence"/>
</dbReference>
<evidence type="ECO:0000313" key="4">
    <source>
        <dbReference type="Proteomes" id="UP000626092"/>
    </source>
</evidence>
<dbReference type="InterPro" id="IPR042277">
    <property type="entry name" value="IST1-like"/>
</dbReference>
<dbReference type="PANTHER" id="PTHR12161">
    <property type="entry name" value="IST1 FAMILY MEMBER"/>
    <property type="match status" value="1"/>
</dbReference>
<feature type="region of interest" description="Disordered" evidence="2">
    <location>
        <begin position="311"/>
        <end position="335"/>
    </location>
</feature>
<comment type="caution">
    <text evidence="3">The sequence shown here is derived from an EMBL/GenBank/DDBJ whole genome shotgun (WGS) entry which is preliminary data.</text>
</comment>
<dbReference type="EMBL" id="WJXA01000003">
    <property type="protein sequence ID" value="KAF7148917.1"/>
    <property type="molecule type" value="Genomic_DNA"/>
</dbReference>
<proteinExistence type="inferred from homology"/>
<dbReference type="PANTHER" id="PTHR12161:SF14">
    <property type="entry name" value="REGULATOR OF VPS4 ACTIVITY IN THE MVB PATHWAY PROTEIN"/>
    <property type="match status" value="1"/>
</dbReference>
<feature type="region of interest" description="Disordered" evidence="2">
    <location>
        <begin position="520"/>
        <end position="655"/>
    </location>
</feature>
<feature type="compositionally biased region" description="Basic and acidic residues" evidence="2">
    <location>
        <begin position="688"/>
        <end position="697"/>
    </location>
</feature>
<feature type="compositionally biased region" description="Low complexity" evidence="2">
    <location>
        <begin position="312"/>
        <end position="326"/>
    </location>
</feature>
<name>A0A834LSQ9_RHOSS</name>
<evidence type="ECO:0000313" key="3">
    <source>
        <dbReference type="EMBL" id="KAF7148917.1"/>
    </source>
</evidence>
<dbReference type="Pfam" id="PF03398">
    <property type="entry name" value="Ist1"/>
    <property type="match status" value="2"/>
</dbReference>
<reference evidence="3" key="1">
    <citation type="submission" date="2019-11" db="EMBL/GenBank/DDBJ databases">
        <authorList>
            <person name="Liu Y."/>
            <person name="Hou J."/>
            <person name="Li T.-Q."/>
            <person name="Guan C.-H."/>
            <person name="Wu X."/>
            <person name="Wu H.-Z."/>
            <person name="Ling F."/>
            <person name="Zhang R."/>
            <person name="Shi X.-G."/>
            <person name="Ren J.-P."/>
            <person name="Chen E.-F."/>
            <person name="Sun J.-M."/>
        </authorList>
    </citation>
    <scope>NUCLEOTIDE SEQUENCE</scope>
    <source>
        <strain evidence="3">Adult_tree_wgs_1</strain>
        <tissue evidence="3">Leaves</tissue>
    </source>
</reference>
<sequence length="934" mass="106576">MLGGIFGLGFSAKCKSLIKPIRARIDARRKGTEATERFLKNNLAQLLANRHYVKAYEKEKQTEEYITELNCLLRYDFIEEACVHILKQLSEMQKRSECPDECIEPVGTLVYAAGKFPDFLELRTLRDTFKERYGKSLERFVNQEFVAILASKPPTMEKKIKVLEDVALEYSIKWDSEDLKQKLANPSTSGDSKGSEQKMADPFASELRMTNPSASRDSRVFEQMLADPSATAPVQPKRYVPFHYEDDTEKSPKETETLTIIYKRMTSTKDRNELAGDKYRANVGSRDVNLSESEKLDQRYLRSEDLTRKGRLSIGSGLSSGSEQSSPTRDNYDIIPRSRGKFTQFNNELWSSTGKEESAAKINGKRTEFANGSKSLIKLTRTRIDVLWRRKEATQRYLKSNLAQLLANGLDTDAYGRSCVHILKQLSAMQKQSECPEECREAVGSLMFAAARFSDFPELRDLRDTFQERYGSSLEHFVNQDFVKNLASRPPTTEKKIKLLHDIALEFSIKWDSRGFEKRMANPSASCQGQPKKYGPFHDHEDNDKFPKDTETVTKIDKQSHSSKERNEISSDKYRVNKGGEVNLLKKEDLDHRHFRREESTGKSQKPSAGGEQSNPKRDNFDIGPRPRQEFTQHNHELRSSNGKEDSAAKGVGKRTEFVNRRYEVHNDSLNSLDNYGQLHTANTSSKVQEEERDGFKRYSSTAPPPPYIKSRDKLVPPPYIKSLDAKHGFDAEASMDPSTHKRENAVCGSERIQKESNHPKYEKDLPYQNDMPIPRPRSMRRKHSEPSSLSHDEVGYSEVGGGVKGSSSSRRRDSSKGLHILLKDEHHRKYEDERVIDNLLLHYSTKTSNYDQETSRRKSKKASNGPNNVQDEMGPHPTRCVSLPREQIDPAQPSVKVYTRANSFQPDKPARHVHPKLPDYDDLAAQLAALRGR</sequence>
<gene>
    <name evidence="3" type="ORF">RHSIM_Rhsim03G0242800</name>
</gene>
<protein>
    <recommendedName>
        <fullName evidence="5">Regulator of Vps4 activity in the MVB pathway protein</fullName>
    </recommendedName>
</protein>
<dbReference type="OrthoDB" id="29853at2759"/>
<evidence type="ECO:0000256" key="2">
    <source>
        <dbReference type="SAM" id="MobiDB-lite"/>
    </source>
</evidence>
<feature type="compositionally biased region" description="Basic and acidic residues" evidence="2">
    <location>
        <begin position="615"/>
        <end position="655"/>
    </location>
</feature>
<dbReference type="GO" id="GO:0015031">
    <property type="term" value="P:protein transport"/>
    <property type="evidence" value="ECO:0007669"/>
    <property type="project" value="InterPro"/>
</dbReference>
<feature type="compositionally biased region" description="Basic and acidic residues" evidence="2">
    <location>
        <begin position="536"/>
        <end position="575"/>
    </location>
</feature>
<accession>A0A834LSQ9</accession>
<organism evidence="3 4">
    <name type="scientific">Rhododendron simsii</name>
    <name type="common">Sims's rhododendron</name>
    <dbReference type="NCBI Taxonomy" id="118357"/>
    <lineage>
        <taxon>Eukaryota</taxon>
        <taxon>Viridiplantae</taxon>
        <taxon>Streptophyta</taxon>
        <taxon>Embryophyta</taxon>
        <taxon>Tracheophyta</taxon>
        <taxon>Spermatophyta</taxon>
        <taxon>Magnoliopsida</taxon>
        <taxon>eudicotyledons</taxon>
        <taxon>Gunneridae</taxon>
        <taxon>Pentapetalae</taxon>
        <taxon>asterids</taxon>
        <taxon>Ericales</taxon>
        <taxon>Ericaceae</taxon>
        <taxon>Ericoideae</taxon>
        <taxon>Rhodoreae</taxon>
        <taxon>Rhododendron</taxon>
    </lineage>
</organism>
<feature type="compositionally biased region" description="Polar residues" evidence="2">
    <location>
        <begin position="602"/>
        <end position="614"/>
    </location>
</feature>
<feature type="region of interest" description="Disordered" evidence="2">
    <location>
        <begin position="849"/>
        <end position="895"/>
    </location>
</feature>
<dbReference type="Gene3D" id="1.20.1260.60">
    <property type="entry name" value="Vacuolar protein sorting-associated protein Ist1"/>
    <property type="match status" value="2"/>
</dbReference>
<dbReference type="AlphaFoldDB" id="A0A834LSQ9"/>
<keyword evidence="4" id="KW-1185">Reference proteome</keyword>
<evidence type="ECO:0000256" key="1">
    <source>
        <dbReference type="ARBA" id="ARBA00005536"/>
    </source>
</evidence>
<evidence type="ECO:0008006" key="5">
    <source>
        <dbReference type="Google" id="ProtNLM"/>
    </source>
</evidence>
<feature type="region of interest" description="Disordered" evidence="2">
    <location>
        <begin position="683"/>
        <end position="815"/>
    </location>
</feature>
<dbReference type="InterPro" id="IPR005061">
    <property type="entry name" value="Ist1"/>
</dbReference>
<feature type="compositionally biased region" description="Basic and acidic residues" evidence="2">
    <location>
        <begin position="584"/>
        <end position="601"/>
    </location>
</feature>
<feature type="compositionally biased region" description="Basic and acidic residues" evidence="2">
    <location>
        <begin position="752"/>
        <end position="766"/>
    </location>
</feature>
<comment type="similarity">
    <text evidence="1">Belongs to the IST1 family.</text>
</comment>